<evidence type="ECO:0000256" key="1">
    <source>
        <dbReference type="SAM" id="SignalP"/>
    </source>
</evidence>
<organism evidence="2 3">
    <name type="scientific">Actinomortierella ambigua</name>
    <dbReference type="NCBI Taxonomy" id="1343610"/>
    <lineage>
        <taxon>Eukaryota</taxon>
        <taxon>Fungi</taxon>
        <taxon>Fungi incertae sedis</taxon>
        <taxon>Mucoromycota</taxon>
        <taxon>Mortierellomycotina</taxon>
        <taxon>Mortierellomycetes</taxon>
        <taxon>Mortierellales</taxon>
        <taxon>Mortierellaceae</taxon>
        <taxon>Actinomortierella</taxon>
    </lineage>
</organism>
<dbReference type="Pfam" id="PF03385">
    <property type="entry name" value="STELLO"/>
    <property type="match status" value="1"/>
</dbReference>
<protein>
    <submittedName>
        <fullName evidence="2">Uncharacterized protein</fullName>
    </submittedName>
</protein>
<dbReference type="Proteomes" id="UP000807716">
    <property type="component" value="Unassembled WGS sequence"/>
</dbReference>
<evidence type="ECO:0000313" key="3">
    <source>
        <dbReference type="Proteomes" id="UP000807716"/>
    </source>
</evidence>
<dbReference type="PANTHER" id="PTHR31362:SF0">
    <property type="entry name" value="EXOSTOSIN DOMAIN-CONTAINING PROTEIN-RELATED"/>
    <property type="match status" value="1"/>
</dbReference>
<dbReference type="EMBL" id="JAAAJB010000478">
    <property type="protein sequence ID" value="KAG0255110.1"/>
    <property type="molecule type" value="Genomic_DNA"/>
</dbReference>
<sequence length="567" mass="65274">MHKSTFFLAVLVTSVVTFTTTNGVASAQEPEMGSWCFKPRRKERYWGEASEGCCRMQGPAARFNQENKRCYGLNNYRIGCLGFYGCCIDAWRSESFPREYGCVKYTKEFTANTLFSYDALWGLLLPITVSFRVCDIWRGYWVQRLLWDVNGSLGFTKPTVDQIRNAHNYLDDYRDELQIYDETTKFIDFLSSWTSPSTDLASRIVELMQGMSQHKFVNEADVDLARRWVADLRSVGYTFPNVTLYDAKAHQAAVMTHAESRLDHQTSRVVSNEALKQCQAEAATDAAMSKIQITTLSTKKDLSSTAFKDILMVVNFNHPDYNAIEPFLSIYKTYFPNIKFYGPNVPEHLKDVVSPVIYDYGWASYRAIADAVEKYPQYKGYLYTNDDTLLNVFQLAEFDQDKVWKRVPDPVMDVYDLSKSQPDNWVQWARRESDAMWADPASFTAEQRARVRAYSHVDGAFNVRAFADAVYVPSRIAKEVAALLRIFMRYNIYLEHALGLALIAVEPTTNWVNWTEAYLWEGERLHWREQLVPGLDMLHPVKLTQDPTAKGYVIDWIESVKILPEGQ</sequence>
<gene>
    <name evidence="2" type="ORF">DFQ27_006426</name>
</gene>
<dbReference type="AlphaFoldDB" id="A0A9P6PWD0"/>
<feature type="chain" id="PRO_5040177763" evidence="1">
    <location>
        <begin position="28"/>
        <end position="567"/>
    </location>
</feature>
<accession>A0A9P6PWD0</accession>
<reference evidence="2" key="1">
    <citation type="journal article" date="2020" name="Fungal Divers.">
        <title>Resolving the Mortierellaceae phylogeny through synthesis of multi-gene phylogenetics and phylogenomics.</title>
        <authorList>
            <person name="Vandepol N."/>
            <person name="Liber J."/>
            <person name="Desiro A."/>
            <person name="Na H."/>
            <person name="Kennedy M."/>
            <person name="Barry K."/>
            <person name="Grigoriev I.V."/>
            <person name="Miller A.N."/>
            <person name="O'Donnell K."/>
            <person name="Stajich J.E."/>
            <person name="Bonito G."/>
        </authorList>
    </citation>
    <scope>NUCLEOTIDE SEQUENCE</scope>
    <source>
        <strain evidence="2">BC1065</strain>
    </source>
</reference>
<feature type="signal peptide" evidence="1">
    <location>
        <begin position="1"/>
        <end position="27"/>
    </location>
</feature>
<dbReference type="InterPro" id="IPR005049">
    <property type="entry name" value="STL-like"/>
</dbReference>
<evidence type="ECO:0000313" key="2">
    <source>
        <dbReference type="EMBL" id="KAG0255110.1"/>
    </source>
</evidence>
<dbReference type="OrthoDB" id="2346662at2759"/>
<keyword evidence="3" id="KW-1185">Reference proteome</keyword>
<comment type="caution">
    <text evidence="2">The sequence shown here is derived from an EMBL/GenBank/DDBJ whole genome shotgun (WGS) entry which is preliminary data.</text>
</comment>
<proteinExistence type="predicted"/>
<name>A0A9P6PWD0_9FUNG</name>
<dbReference type="PANTHER" id="PTHR31362">
    <property type="entry name" value="GLYCOSYLTRANSFERASE STELLO1-RELATED"/>
    <property type="match status" value="1"/>
</dbReference>
<keyword evidence="1" id="KW-0732">Signal</keyword>